<dbReference type="GeneID" id="68616968"/>
<evidence type="ECO:0000256" key="1">
    <source>
        <dbReference type="SAM" id="MobiDB-lite"/>
    </source>
</evidence>
<dbReference type="EMBL" id="BAABKX010000013">
    <property type="protein sequence ID" value="GAA5052999.1"/>
    <property type="molecule type" value="Genomic_DNA"/>
</dbReference>
<dbReference type="Pfam" id="PF18545">
    <property type="entry name" value="HalOD1"/>
    <property type="match status" value="1"/>
</dbReference>
<dbReference type="Proteomes" id="UP001501729">
    <property type="component" value="Unassembled WGS sequence"/>
</dbReference>
<feature type="domain" description="Halobacterial output" evidence="2">
    <location>
        <begin position="26"/>
        <end position="97"/>
    </location>
</feature>
<feature type="compositionally biased region" description="Polar residues" evidence="1">
    <location>
        <begin position="1"/>
        <end position="11"/>
    </location>
</feature>
<dbReference type="AlphaFoldDB" id="A0AAV3UJ67"/>
<proteinExistence type="predicted"/>
<comment type="caution">
    <text evidence="3">The sequence shown here is derived from an EMBL/GenBank/DDBJ whole genome shotgun (WGS) entry which is preliminary data.</text>
</comment>
<feature type="region of interest" description="Disordered" evidence="1">
    <location>
        <begin position="1"/>
        <end position="29"/>
    </location>
</feature>
<dbReference type="RefSeq" id="WP_227778226.1">
    <property type="nucleotide sequence ID" value="NZ_BAABKX010000013.1"/>
</dbReference>
<feature type="compositionally biased region" description="Basic and acidic residues" evidence="1">
    <location>
        <begin position="12"/>
        <end position="21"/>
    </location>
</feature>
<sequence length="104" mass="10927">MTTHNTSQAPSDSRDASDHPLTHPSAPLTDRIVTAVANAADCSRQELAPLYEVVDPDALNSLFAPTYSGGTQADGRVHFAYSGYEVVIHSTGDVNVSLLDAAGE</sequence>
<protein>
    <recommendedName>
        <fullName evidence="2">Halobacterial output domain-containing protein</fullName>
    </recommendedName>
</protein>
<evidence type="ECO:0000313" key="3">
    <source>
        <dbReference type="EMBL" id="GAA5052999.1"/>
    </source>
</evidence>
<gene>
    <name evidence="3" type="ORF">GCM10025751_29790</name>
</gene>
<evidence type="ECO:0000313" key="4">
    <source>
        <dbReference type="Proteomes" id="UP001501729"/>
    </source>
</evidence>
<reference evidence="3 4" key="1">
    <citation type="journal article" date="2019" name="Int. J. Syst. Evol. Microbiol.">
        <title>The Global Catalogue of Microorganisms (GCM) 10K type strain sequencing project: providing services to taxonomists for standard genome sequencing and annotation.</title>
        <authorList>
            <consortium name="The Broad Institute Genomics Platform"/>
            <consortium name="The Broad Institute Genome Sequencing Center for Infectious Disease"/>
            <person name="Wu L."/>
            <person name="Ma J."/>
        </authorList>
    </citation>
    <scope>NUCLEOTIDE SEQUENCE [LARGE SCALE GENOMIC DNA]</scope>
    <source>
        <strain evidence="3 4">JCM 17504</strain>
    </source>
</reference>
<accession>A0AAV3UJ67</accession>
<evidence type="ECO:0000259" key="2">
    <source>
        <dbReference type="Pfam" id="PF18545"/>
    </source>
</evidence>
<dbReference type="InterPro" id="IPR040624">
    <property type="entry name" value="HalOD1"/>
</dbReference>
<name>A0AAV3UJ67_9EURY</name>
<organism evidence="3 4">
    <name type="scientific">Haladaptatus pallidirubidus</name>
    <dbReference type="NCBI Taxonomy" id="1008152"/>
    <lineage>
        <taxon>Archaea</taxon>
        <taxon>Methanobacteriati</taxon>
        <taxon>Methanobacteriota</taxon>
        <taxon>Stenosarchaea group</taxon>
        <taxon>Halobacteria</taxon>
        <taxon>Halobacteriales</taxon>
        <taxon>Haladaptataceae</taxon>
        <taxon>Haladaptatus</taxon>
    </lineage>
</organism>
<keyword evidence="4" id="KW-1185">Reference proteome</keyword>